<dbReference type="OrthoDB" id="10031169at2759"/>
<feature type="domain" description="ERAP1-like C-terminal" evidence="1">
    <location>
        <begin position="2"/>
        <end position="64"/>
    </location>
</feature>
<accession>A0A087UY87</accession>
<keyword evidence="2" id="KW-0378">Hydrolase</keyword>
<reference evidence="2 3" key="1">
    <citation type="submission" date="2013-11" db="EMBL/GenBank/DDBJ databases">
        <title>Genome sequencing of Stegodyphus mimosarum.</title>
        <authorList>
            <person name="Bechsgaard J."/>
        </authorList>
    </citation>
    <scope>NUCLEOTIDE SEQUENCE [LARGE SCALE GENOMIC DNA]</scope>
</reference>
<dbReference type="Pfam" id="PF11838">
    <property type="entry name" value="ERAP1_C"/>
    <property type="match status" value="1"/>
</dbReference>
<sequence length="65" mass="7633">MDKDKIRPQDMFMAIAYSARNLNGRSLTWNFVRSNWNRFLEIFGEEFFALGMIINEAASYFSTQA</sequence>
<protein>
    <submittedName>
        <fullName evidence="2">Endoplasmic reticulum aminopeptidase 2</fullName>
    </submittedName>
</protein>
<dbReference type="EMBL" id="KK122252">
    <property type="protein sequence ID" value="KFM82326.1"/>
    <property type="molecule type" value="Genomic_DNA"/>
</dbReference>
<dbReference type="STRING" id="407821.A0A087UY87"/>
<dbReference type="Gene3D" id="1.25.50.20">
    <property type="match status" value="1"/>
</dbReference>
<keyword evidence="3" id="KW-1185">Reference proteome</keyword>
<dbReference type="Proteomes" id="UP000054359">
    <property type="component" value="Unassembled WGS sequence"/>
</dbReference>
<dbReference type="InterPro" id="IPR024571">
    <property type="entry name" value="ERAP1-like_C_dom"/>
</dbReference>
<proteinExistence type="predicted"/>
<gene>
    <name evidence="2" type="ORF">X975_14204</name>
</gene>
<organism evidence="2 3">
    <name type="scientific">Stegodyphus mimosarum</name>
    <name type="common">African social velvet spider</name>
    <dbReference type="NCBI Taxonomy" id="407821"/>
    <lineage>
        <taxon>Eukaryota</taxon>
        <taxon>Metazoa</taxon>
        <taxon>Ecdysozoa</taxon>
        <taxon>Arthropoda</taxon>
        <taxon>Chelicerata</taxon>
        <taxon>Arachnida</taxon>
        <taxon>Araneae</taxon>
        <taxon>Araneomorphae</taxon>
        <taxon>Entelegynae</taxon>
        <taxon>Eresoidea</taxon>
        <taxon>Eresidae</taxon>
        <taxon>Stegodyphus</taxon>
    </lineage>
</organism>
<evidence type="ECO:0000313" key="3">
    <source>
        <dbReference type="Proteomes" id="UP000054359"/>
    </source>
</evidence>
<evidence type="ECO:0000313" key="2">
    <source>
        <dbReference type="EMBL" id="KFM82326.1"/>
    </source>
</evidence>
<keyword evidence="2" id="KW-0645">Protease</keyword>
<keyword evidence="2" id="KW-0031">Aminopeptidase</keyword>
<name>A0A087UY87_STEMI</name>
<evidence type="ECO:0000259" key="1">
    <source>
        <dbReference type="Pfam" id="PF11838"/>
    </source>
</evidence>
<dbReference type="GO" id="GO:0004177">
    <property type="term" value="F:aminopeptidase activity"/>
    <property type="evidence" value="ECO:0007669"/>
    <property type="project" value="UniProtKB-KW"/>
</dbReference>
<dbReference type="AlphaFoldDB" id="A0A087UY87"/>
<feature type="non-terminal residue" evidence="2">
    <location>
        <position position="65"/>
    </location>
</feature>